<evidence type="ECO:0000313" key="2">
    <source>
        <dbReference type="Proteomes" id="UP000535078"/>
    </source>
</evidence>
<name>A0A7X5XPI0_9SPHN</name>
<sequence>MIAAWLREFLVAPPATVGPISNERSLQLELALGLRESGFDVEFEKCLRVPRLDGSTLKPKVNLDLFVRMGGKRYAVELKVPVNGQHPETMYAFCADIEFVEAIVRAGHADSGVALMLTDDAVFWCDSGRGSWLHNHFRVAGSPVTGSIRKPTGAKDSNVMLAGIYDVATCWGDPCNDRLLHGSRSLIVEIA</sequence>
<proteinExistence type="predicted"/>
<evidence type="ECO:0000313" key="1">
    <source>
        <dbReference type="EMBL" id="NJB88898.1"/>
    </source>
</evidence>
<organism evidence="1 2">
    <name type="scientific">Sphingopyxis italica</name>
    <dbReference type="NCBI Taxonomy" id="1129133"/>
    <lineage>
        <taxon>Bacteria</taxon>
        <taxon>Pseudomonadati</taxon>
        <taxon>Pseudomonadota</taxon>
        <taxon>Alphaproteobacteria</taxon>
        <taxon>Sphingomonadales</taxon>
        <taxon>Sphingomonadaceae</taxon>
        <taxon>Sphingopyxis</taxon>
    </lineage>
</organism>
<reference evidence="1 2" key="1">
    <citation type="submission" date="2020-03" db="EMBL/GenBank/DDBJ databases">
        <title>Genomic Encyclopedia of Type Strains, Phase IV (KMG-IV): sequencing the most valuable type-strain genomes for metagenomic binning, comparative biology and taxonomic classification.</title>
        <authorList>
            <person name="Goeker M."/>
        </authorList>
    </citation>
    <scope>NUCLEOTIDE SEQUENCE [LARGE SCALE GENOMIC DNA]</scope>
    <source>
        <strain evidence="1 2">DSM 25229</strain>
    </source>
</reference>
<gene>
    <name evidence="1" type="ORF">GGR90_001050</name>
</gene>
<protein>
    <submittedName>
        <fullName evidence="1">Uncharacterized protein</fullName>
    </submittedName>
</protein>
<dbReference type="AlphaFoldDB" id="A0A7X5XPI0"/>
<keyword evidence="2" id="KW-1185">Reference proteome</keyword>
<dbReference type="RefSeq" id="WP_167919951.1">
    <property type="nucleotide sequence ID" value="NZ_JAATIT010000001.1"/>
</dbReference>
<dbReference type="EMBL" id="JAATIT010000001">
    <property type="protein sequence ID" value="NJB88898.1"/>
    <property type="molecule type" value="Genomic_DNA"/>
</dbReference>
<accession>A0A7X5XPI0</accession>
<dbReference type="Proteomes" id="UP000535078">
    <property type="component" value="Unassembled WGS sequence"/>
</dbReference>
<comment type="caution">
    <text evidence="1">The sequence shown here is derived from an EMBL/GenBank/DDBJ whole genome shotgun (WGS) entry which is preliminary data.</text>
</comment>